<evidence type="ECO:0000313" key="3">
    <source>
        <dbReference type="Proteomes" id="UP000186465"/>
    </source>
</evidence>
<dbReference type="Pfam" id="PF18135">
    <property type="entry name" value="Type_ISP_C"/>
    <property type="match status" value="1"/>
</dbReference>
<feature type="domain" description="Type ISP restriction-modification enzyme LLaBIII C-terminal specificity" evidence="1">
    <location>
        <begin position="7"/>
        <end position="81"/>
    </location>
</feature>
<dbReference type="EMBL" id="MPDM01000007">
    <property type="protein sequence ID" value="OKL47367.1"/>
    <property type="molecule type" value="Genomic_DNA"/>
</dbReference>
<keyword evidence="3" id="KW-1185">Reference proteome</keyword>
<dbReference type="Proteomes" id="UP000186465">
    <property type="component" value="Unassembled WGS sequence"/>
</dbReference>
<accession>A0A1Q5PL61</accession>
<protein>
    <recommendedName>
        <fullName evidence="1">Type ISP restriction-modification enzyme LLaBIII C-terminal specificity domain-containing protein</fullName>
    </recommendedName>
</protein>
<dbReference type="InterPro" id="IPR041635">
    <property type="entry name" value="Type_ISP_LLaBIII_C"/>
</dbReference>
<dbReference type="STRING" id="156892.BM477_06790"/>
<evidence type="ECO:0000259" key="1">
    <source>
        <dbReference type="Pfam" id="PF18135"/>
    </source>
</evidence>
<organism evidence="2 3">
    <name type="scientific">Boudabousia marimammalium</name>
    <dbReference type="NCBI Taxonomy" id="156892"/>
    <lineage>
        <taxon>Bacteria</taxon>
        <taxon>Bacillati</taxon>
        <taxon>Actinomycetota</taxon>
        <taxon>Actinomycetes</taxon>
        <taxon>Actinomycetales</taxon>
        <taxon>Actinomycetaceae</taxon>
        <taxon>Boudabousia</taxon>
    </lineage>
</organism>
<comment type="caution">
    <text evidence="2">The sequence shown here is derived from an EMBL/GenBank/DDBJ whole genome shotgun (WGS) entry which is preliminary data.</text>
</comment>
<gene>
    <name evidence="2" type="ORF">BM477_06790</name>
</gene>
<evidence type="ECO:0000313" key="2">
    <source>
        <dbReference type="EMBL" id="OKL47367.1"/>
    </source>
</evidence>
<proteinExistence type="predicted"/>
<reference evidence="3" key="1">
    <citation type="submission" date="2016-11" db="EMBL/GenBank/DDBJ databases">
        <title>Actinomyces gypaetusis sp. nov. isolated from Gypaetus barbatus in Qinghai Tibet Plateau China.</title>
        <authorList>
            <person name="Meng X."/>
        </authorList>
    </citation>
    <scope>NUCLEOTIDE SEQUENCE [LARGE SCALE GENOMIC DNA]</scope>
    <source>
        <strain evidence="3">DSM 15383</strain>
    </source>
</reference>
<name>A0A1Q5PL61_9ACTO</name>
<sequence>MPQYDIPVGVEIPETVEYDETTRIIKLGKGQWSNVSPAVWDYTVGGRNVIDSWVGYRRAKPKGRKSSPLDQINEVSWTPELSQEFSELLAVLTHLVSMEPQQAELLEQIMRTELITNADLQAQGVSFSVTNADRKPRLQEEAKTIF</sequence>
<dbReference type="AlphaFoldDB" id="A0A1Q5PL61"/>